<accession>A0A4Q1BI37</accession>
<evidence type="ECO:0000313" key="3">
    <source>
        <dbReference type="Proteomes" id="UP000289152"/>
    </source>
</evidence>
<feature type="region of interest" description="Disordered" evidence="1">
    <location>
        <begin position="96"/>
        <end position="115"/>
    </location>
</feature>
<sequence>MKMKNRPRTTTPESDITQTTHVSKITSVNSTPSANTCPHCSRQDDKGKKRQIKSSGKSHGSSSHSHPPPLPQTPPGRTMTNPQSHPVADVAQHFQPHASYTGPHDPQHLHSFPSYHPAPPIPSFPMFNGPTMFPSITPGPIQPHMAGTYPHYAAPAMPLHNFGMGPEPLFGWESVIPLSHGYGMPKYGKIVKPDYRRFCYSVGKADVPLARRFAGPLGHLLVPAVTGWNG</sequence>
<feature type="region of interest" description="Disordered" evidence="1">
    <location>
        <begin position="1"/>
        <end position="84"/>
    </location>
</feature>
<organism evidence="2 3">
    <name type="scientific">Tremella mesenterica</name>
    <name type="common">Jelly fungus</name>
    <dbReference type="NCBI Taxonomy" id="5217"/>
    <lineage>
        <taxon>Eukaryota</taxon>
        <taxon>Fungi</taxon>
        <taxon>Dikarya</taxon>
        <taxon>Basidiomycota</taxon>
        <taxon>Agaricomycotina</taxon>
        <taxon>Tremellomycetes</taxon>
        <taxon>Tremellales</taxon>
        <taxon>Tremellaceae</taxon>
        <taxon>Tremella</taxon>
    </lineage>
</organism>
<keyword evidence="3" id="KW-1185">Reference proteome</keyword>
<dbReference type="AlphaFoldDB" id="A0A4Q1BI37"/>
<proteinExistence type="predicted"/>
<evidence type="ECO:0000256" key="1">
    <source>
        <dbReference type="SAM" id="MobiDB-lite"/>
    </source>
</evidence>
<dbReference type="EMBL" id="SDIL01000072">
    <property type="protein sequence ID" value="RXK37303.1"/>
    <property type="molecule type" value="Genomic_DNA"/>
</dbReference>
<dbReference type="VEuPathDB" id="FungiDB:TREMEDRAFT_63747"/>
<dbReference type="Proteomes" id="UP000289152">
    <property type="component" value="Unassembled WGS sequence"/>
</dbReference>
<reference evidence="2 3" key="1">
    <citation type="submission" date="2016-06" db="EMBL/GenBank/DDBJ databases">
        <title>Evolution of pathogenesis and genome organization in the Tremellales.</title>
        <authorList>
            <person name="Cuomo C."/>
            <person name="Litvintseva A."/>
            <person name="Heitman J."/>
            <person name="Chen Y."/>
            <person name="Sun S."/>
            <person name="Springer D."/>
            <person name="Dromer F."/>
            <person name="Young S."/>
            <person name="Zeng Q."/>
            <person name="Chapman S."/>
            <person name="Gujja S."/>
            <person name="Saif S."/>
            <person name="Birren B."/>
        </authorList>
    </citation>
    <scope>NUCLEOTIDE SEQUENCE [LARGE SCALE GENOMIC DNA]</scope>
    <source>
        <strain evidence="2 3">ATCC 28783</strain>
    </source>
</reference>
<dbReference type="InParanoid" id="A0A4Q1BI37"/>
<dbReference type="OrthoDB" id="2576523at2759"/>
<feature type="compositionally biased region" description="Low complexity" evidence="1">
    <location>
        <begin position="53"/>
        <end position="65"/>
    </location>
</feature>
<comment type="caution">
    <text evidence="2">The sequence shown here is derived from an EMBL/GenBank/DDBJ whole genome shotgun (WGS) entry which is preliminary data.</text>
</comment>
<evidence type="ECO:0000313" key="2">
    <source>
        <dbReference type="EMBL" id="RXK37303.1"/>
    </source>
</evidence>
<protein>
    <submittedName>
        <fullName evidence="2">Uncharacterized protein</fullName>
    </submittedName>
</protein>
<gene>
    <name evidence="2" type="ORF">M231_05445</name>
</gene>
<name>A0A4Q1BI37_TREME</name>
<feature type="compositionally biased region" description="Polar residues" evidence="1">
    <location>
        <begin position="8"/>
        <end position="38"/>
    </location>
</feature>